<dbReference type="PANTHER" id="PTHR36113:SF1">
    <property type="entry name" value="GLYOXALASE_BLEOMYCIN RESISTANCE PROTEIN_DIOXYGENASE"/>
    <property type="match status" value="1"/>
</dbReference>
<dbReference type="AlphaFoldDB" id="A0A0U2ULA1"/>
<dbReference type="STRING" id="162209.IJ22_35300"/>
<reference evidence="1 2" key="2">
    <citation type="journal article" date="2016" name="Genome Announc.">
        <title>Complete Genome Sequences of Two Interactive Moderate Thermophiles, Paenibacillus napthalenovorans 32O-Y and Paenibacillus sp. 32O-W.</title>
        <authorList>
            <person name="Butler R.R.III."/>
            <person name="Wang J."/>
            <person name="Stark B.C."/>
            <person name="Pombert J.F."/>
        </authorList>
    </citation>
    <scope>NUCLEOTIDE SEQUENCE [LARGE SCALE GENOMIC DNA]</scope>
    <source>
        <strain evidence="1 2">32O-Y</strain>
    </source>
</reference>
<reference evidence="2" key="1">
    <citation type="submission" date="2015-12" db="EMBL/GenBank/DDBJ databases">
        <title>Complete genome sequences of two moderately thermophilic Paenibacillus species.</title>
        <authorList>
            <person name="Butler R.III."/>
            <person name="Wang J."/>
            <person name="Stark B.C."/>
            <person name="Pombert J.-F."/>
        </authorList>
    </citation>
    <scope>NUCLEOTIDE SEQUENCE [LARGE SCALE GENOMIC DNA]</scope>
    <source>
        <strain evidence="2">32O-Y</strain>
    </source>
</reference>
<dbReference type="CDD" id="cd08343">
    <property type="entry name" value="ED_TypeI_classII_C"/>
    <property type="match status" value="1"/>
</dbReference>
<dbReference type="PANTHER" id="PTHR36113">
    <property type="entry name" value="LYASE, PUTATIVE-RELATED-RELATED"/>
    <property type="match status" value="1"/>
</dbReference>
<dbReference type="RefSeq" id="WP_062409693.1">
    <property type="nucleotide sequence ID" value="NZ_BJCS01000005.1"/>
</dbReference>
<evidence type="ECO:0000313" key="1">
    <source>
        <dbReference type="EMBL" id="ALS23868.1"/>
    </source>
</evidence>
<evidence type="ECO:0000313" key="2">
    <source>
        <dbReference type="Proteomes" id="UP000061660"/>
    </source>
</evidence>
<name>A0A0U2ULA1_9BACL</name>
<gene>
    <name evidence="1" type="ORF">IJ22_35300</name>
</gene>
<dbReference type="KEGG" id="pnp:IJ22_35300"/>
<dbReference type="PROSITE" id="PS51819">
    <property type="entry name" value="VOC"/>
    <property type="match status" value="2"/>
</dbReference>
<dbReference type="Gene3D" id="3.10.180.10">
    <property type="entry name" value="2,3-Dihydroxybiphenyl 1,2-Dioxygenase, domain 1"/>
    <property type="match status" value="2"/>
</dbReference>
<protein>
    <submittedName>
        <fullName evidence="1">Glyoxalase/bleomycin resistance protein/dihydroxybiphenyl dioxygenase</fullName>
    </submittedName>
</protein>
<keyword evidence="1" id="KW-0560">Oxidoreductase</keyword>
<dbReference type="GO" id="GO:0051213">
    <property type="term" value="F:dioxygenase activity"/>
    <property type="evidence" value="ECO:0007669"/>
    <property type="project" value="UniProtKB-KW"/>
</dbReference>
<accession>A0A0U2ULA1</accession>
<dbReference type="InterPro" id="IPR051332">
    <property type="entry name" value="Fosfomycin_Res_Enzymes"/>
</dbReference>
<keyword evidence="1" id="KW-0223">Dioxygenase</keyword>
<dbReference type="Proteomes" id="UP000061660">
    <property type="component" value="Chromosome"/>
</dbReference>
<dbReference type="PATRIC" id="fig|162209.4.peg.3753"/>
<dbReference type="EMBL" id="CP013652">
    <property type="protein sequence ID" value="ALS23868.1"/>
    <property type="molecule type" value="Genomic_DNA"/>
</dbReference>
<dbReference type="InterPro" id="IPR004360">
    <property type="entry name" value="Glyas_Fos-R_dOase_dom"/>
</dbReference>
<sequence>MGVLKLAHGVLKVNDLPQSLEFYREVVGLHEIGKQNGIVYLGCGADNNYDLALTEGGSGISHFALQVHQEDDLAYFEKKLTELGVRTNRVTDAEPGEKAALQFQSPSGHQIELVLAEDRPHYLHPVVGRKPSRGIAPLDADHITLNANDVKGLAGFLRDTLEFSVADVFEPVAGVWGAAWTHGSDFHHDIAIVGTPDNTTLHHYAFLVAGIDEMKRACDVLGQYGYKVEAGPGRHSVGGNLYTYFLDPSGNRIELSAEMPRADKSRELISWNDFPTAFSAWGAFPPESFAKGS</sequence>
<keyword evidence="2" id="KW-1185">Reference proteome</keyword>
<dbReference type="SUPFAM" id="SSF54593">
    <property type="entry name" value="Glyoxalase/Bleomycin resistance protein/Dihydroxybiphenyl dioxygenase"/>
    <property type="match status" value="1"/>
</dbReference>
<dbReference type="Pfam" id="PF00903">
    <property type="entry name" value="Glyoxalase"/>
    <property type="match status" value="2"/>
</dbReference>
<dbReference type="OrthoDB" id="192739at2"/>
<organism evidence="1 2">
    <name type="scientific">Paenibacillus naphthalenovorans</name>
    <dbReference type="NCBI Taxonomy" id="162209"/>
    <lineage>
        <taxon>Bacteria</taxon>
        <taxon>Bacillati</taxon>
        <taxon>Bacillota</taxon>
        <taxon>Bacilli</taxon>
        <taxon>Bacillales</taxon>
        <taxon>Paenibacillaceae</taxon>
        <taxon>Paenibacillus</taxon>
    </lineage>
</organism>
<dbReference type="InterPro" id="IPR029068">
    <property type="entry name" value="Glyas_Bleomycin-R_OHBP_Dase"/>
</dbReference>
<proteinExistence type="predicted"/>
<dbReference type="InterPro" id="IPR037523">
    <property type="entry name" value="VOC_core"/>
</dbReference>